<dbReference type="Proteomes" id="UP000095342">
    <property type="component" value="Plasmid pAPV6"/>
</dbReference>
<reference evidence="2 3" key="1">
    <citation type="submission" date="2016-09" db="EMBL/GenBank/DDBJ databases">
        <title>Acidihalobacter prosperus V6 (DSM14174).</title>
        <authorList>
            <person name="Khaleque H.N."/>
            <person name="Ramsay J.P."/>
            <person name="Murphy R.J.T."/>
            <person name="Kaksonen A.H."/>
            <person name="Boxall N.J."/>
            <person name="Watkin E.L.J."/>
        </authorList>
    </citation>
    <scope>NUCLEOTIDE SEQUENCE [LARGE SCALE GENOMIC DNA]</scope>
    <source>
        <strain evidence="2 3">V6</strain>
        <plasmid evidence="3">papv6</plasmid>
    </source>
</reference>
<feature type="region of interest" description="Disordered" evidence="1">
    <location>
        <begin position="441"/>
        <end position="475"/>
    </location>
</feature>
<keyword evidence="2" id="KW-0614">Plasmid</keyword>
<dbReference type="InterPro" id="IPR027417">
    <property type="entry name" value="P-loop_NTPase"/>
</dbReference>
<dbReference type="KEGG" id="aaeo:BJI67_15910"/>
<dbReference type="AlphaFoldDB" id="A0A1D8KD25"/>
<dbReference type="SUPFAM" id="SSF52540">
    <property type="entry name" value="P-loop containing nucleoside triphosphate hydrolases"/>
    <property type="match status" value="1"/>
</dbReference>
<dbReference type="Gene3D" id="3.40.50.300">
    <property type="entry name" value="P-loop containing nucleotide triphosphate hydrolases"/>
    <property type="match status" value="1"/>
</dbReference>
<dbReference type="EMBL" id="CP017449">
    <property type="protein sequence ID" value="AOV18844.1"/>
    <property type="molecule type" value="Genomic_DNA"/>
</dbReference>
<geneLocation type="plasmid" evidence="3">
    <name>papv6</name>
</geneLocation>
<keyword evidence="3" id="KW-1185">Reference proteome</keyword>
<protein>
    <submittedName>
        <fullName evidence="2">Conjugal transfer protein TraG</fullName>
    </submittedName>
</protein>
<feature type="compositionally biased region" description="Polar residues" evidence="1">
    <location>
        <begin position="441"/>
        <end position="459"/>
    </location>
</feature>
<organism evidence="2 3">
    <name type="scientific">Acidihalobacter aeolianus</name>
    <dbReference type="NCBI Taxonomy" id="2792603"/>
    <lineage>
        <taxon>Bacteria</taxon>
        <taxon>Pseudomonadati</taxon>
        <taxon>Pseudomonadota</taxon>
        <taxon>Gammaproteobacteria</taxon>
        <taxon>Chromatiales</taxon>
        <taxon>Ectothiorhodospiraceae</taxon>
        <taxon>Acidihalobacter</taxon>
    </lineage>
</organism>
<accession>A0A1D8KD25</accession>
<sequence>MAAGILTSPAFPDMASMVAGPALAAGGASWLAWRYLREWRQRHMLPSKLGFRSDPQVIAAGRHEAIREALLFGYTTDKGLPVWGSYQDLMGHLVVKGQSGVGKTVGQSGLMFQHILNGGGVLFIDGKLDYETLETMHQMMVWAGREGDFRVINPGKPEISNTYNPILDGDSDEVAARCLSLIPDTSNSPGADHFRQQANQGISTLIAALQRTGLAYNFIDLTILLQSSAALDYLERILTREAPDAPERINLSIFLNQFRRGKGINIEALKSTFGGIGGRLYMFGTGKFGQVSNHYNPQVRLFDDLLAQRVIYVMLPTMGKAEAASNYGKMVTGDLRTAVSWLQDLPKEQRPWPPTFGLFDEAGSYITKAWDRLFEQSRSSHTILAPAFQTDANLEAISQELREMVEGNTWFKQYYKLGTQATAESAAEMIGMITRVQRSLTMSDSESASSQVLRTTPESNEGAASGVAYQEREQEEYRISPDQLKRLDRGECVLTYGGDRVYNLRVPMIQFSDEFKEKCPPFTPRDITPPFRQGINLFRRVGEFLSAESQQTLENEAKG</sequence>
<proteinExistence type="predicted"/>
<name>A0A1D8KD25_9GAMM</name>
<evidence type="ECO:0000313" key="2">
    <source>
        <dbReference type="EMBL" id="AOV18844.1"/>
    </source>
</evidence>
<evidence type="ECO:0000313" key="3">
    <source>
        <dbReference type="Proteomes" id="UP000095342"/>
    </source>
</evidence>
<evidence type="ECO:0000256" key="1">
    <source>
        <dbReference type="SAM" id="MobiDB-lite"/>
    </source>
</evidence>
<gene>
    <name evidence="2" type="ORF">BJI67_15910</name>
</gene>